<sequence length="847" mass="92121">MLLALRGIGGICAFWGAAGALAGAEHVHEGKESVFDPLVGDLRAFGRLKDTLAFDKHEVSSVDIDALIANMTLREKVAQMTQLDIYSMMNGEDRNPATALNRTITEEYAKLGIGSILNAPFPGPIDGRTGWDASEWQSITDQIKRIYRQHSKIPMIYGIDTIHGATYVRGATLFGQPLSAASSFNPDLVFKMGEIEAKDTLAAGIPWIFSPILGIAVQPKWSRVYETFGEDPYLVSQMGTSIIQGIQQSGQAAACMKHFIGYSNPIDGLDRADNVISDFDLLNYFAPSFLAAAQAGVKSAMETYVSINGYPVIASHKILTDLLRTDMAFSGMLVSDYSEIDRMQFEHHLVATVDEAVQISLTQTSLDMNMGPKAEDYFATVERLVQQGLVPESRIDESVRRILALKKDLGLFEEHSELSRNKASSLARSVGSEEDQAVALSLAHESVILLKNNGNTLPIELNAEGGNTTIFVTGPISDNKGFMCGGWSVFWSGSSNSSHFPNGCTLKEAISAKVGVHGHVEHLEAVDVDGNMSEENLDKALAIAKRSKYTVVVLGEGNYAEKGGDIDDLALPEGQRIYLRALTEISSTQVILVLITGRARTLGGTHEDTGAIVASFLPCEQGGQAIADVLFGDVNPSGKLPITYPKHAGNAMPYFHRVNTVCQGWQDCEVEWPFGYGLSYSQFTYSNLRLNATHVDAKGSLQVQVTVKNEGPYDGDEVVLLFLTQSFRLASAPEAKMLKRFEKIHLASGESRDVRFTLGMRDWSYYAAEIGQGFPLRVEPGEFIISIQQSVNGEAKETDNNNPVVKSVAEAPIRDRGGNRPSGESIQLPTQIQSLSASFHIVGTQTS</sequence>
<dbReference type="SMART" id="SM01217">
    <property type="entry name" value="Fn3_like"/>
    <property type="match status" value="1"/>
</dbReference>
<gene>
    <name evidence="9" type="ORF">Poli38472_000658</name>
</gene>
<evidence type="ECO:0000313" key="9">
    <source>
        <dbReference type="EMBL" id="TMW60616.1"/>
    </source>
</evidence>
<evidence type="ECO:0000256" key="7">
    <source>
        <dbReference type="SAM" id="SignalP"/>
    </source>
</evidence>
<dbReference type="InterPro" id="IPR036962">
    <property type="entry name" value="Glyco_hydro_3_N_sf"/>
</dbReference>
<evidence type="ECO:0000256" key="1">
    <source>
        <dbReference type="ARBA" id="ARBA00000448"/>
    </source>
</evidence>
<dbReference type="FunFam" id="3.40.50.1700:FF:000006">
    <property type="entry name" value="Lysosomal beta glucosidase"/>
    <property type="match status" value="1"/>
</dbReference>
<dbReference type="AlphaFoldDB" id="A0A8K1FFJ3"/>
<dbReference type="InterPro" id="IPR036881">
    <property type="entry name" value="Glyco_hydro_3_C_sf"/>
</dbReference>
<dbReference type="EMBL" id="SPLM01000108">
    <property type="protein sequence ID" value="TMW60616.1"/>
    <property type="molecule type" value="Genomic_DNA"/>
</dbReference>
<dbReference type="EC" id="3.2.1.21" evidence="3"/>
<dbReference type="Pfam" id="PF01915">
    <property type="entry name" value="Glyco_hydro_3_C"/>
    <property type="match status" value="1"/>
</dbReference>
<dbReference type="PANTHER" id="PTHR30620">
    <property type="entry name" value="PERIPLASMIC BETA-GLUCOSIDASE-RELATED"/>
    <property type="match status" value="1"/>
</dbReference>
<accession>A0A8K1FFJ3</accession>
<evidence type="ECO:0000256" key="6">
    <source>
        <dbReference type="ARBA" id="ARBA00023295"/>
    </source>
</evidence>
<evidence type="ECO:0000256" key="3">
    <source>
        <dbReference type="ARBA" id="ARBA00012744"/>
    </source>
</evidence>
<dbReference type="InterPro" id="IPR001764">
    <property type="entry name" value="Glyco_hydro_3_N"/>
</dbReference>
<dbReference type="InterPro" id="IPR051915">
    <property type="entry name" value="Cellulose_Degrad_GH3"/>
</dbReference>
<dbReference type="GO" id="GO:0009251">
    <property type="term" value="P:glucan catabolic process"/>
    <property type="evidence" value="ECO:0007669"/>
    <property type="project" value="TreeGrafter"/>
</dbReference>
<name>A0A8K1FFJ3_PYTOL</name>
<dbReference type="InterPro" id="IPR013783">
    <property type="entry name" value="Ig-like_fold"/>
</dbReference>
<evidence type="ECO:0000313" key="10">
    <source>
        <dbReference type="Proteomes" id="UP000794436"/>
    </source>
</evidence>
<evidence type="ECO:0000256" key="5">
    <source>
        <dbReference type="ARBA" id="ARBA00022801"/>
    </source>
</evidence>
<keyword evidence="5" id="KW-0378">Hydrolase</keyword>
<feature type="domain" description="Fibronectin type III-like" evidence="8">
    <location>
        <begin position="717"/>
        <end position="791"/>
    </location>
</feature>
<dbReference type="InterPro" id="IPR002772">
    <property type="entry name" value="Glyco_hydro_3_C"/>
</dbReference>
<dbReference type="InterPro" id="IPR026891">
    <property type="entry name" value="Fn3-like"/>
</dbReference>
<dbReference type="GO" id="GO:0008422">
    <property type="term" value="F:beta-glucosidase activity"/>
    <property type="evidence" value="ECO:0007669"/>
    <property type="project" value="UniProtKB-EC"/>
</dbReference>
<evidence type="ECO:0000259" key="8">
    <source>
        <dbReference type="SMART" id="SM01217"/>
    </source>
</evidence>
<evidence type="ECO:0000256" key="2">
    <source>
        <dbReference type="ARBA" id="ARBA00005336"/>
    </source>
</evidence>
<feature type="signal peptide" evidence="7">
    <location>
        <begin position="1"/>
        <end position="20"/>
    </location>
</feature>
<dbReference type="Gene3D" id="2.60.40.10">
    <property type="entry name" value="Immunoglobulins"/>
    <property type="match status" value="1"/>
</dbReference>
<keyword evidence="6" id="KW-0326">Glycosidase</keyword>
<comment type="catalytic activity">
    <reaction evidence="1">
        <text>Hydrolysis of terminal, non-reducing beta-D-glucosyl residues with release of beta-D-glucose.</text>
        <dbReference type="EC" id="3.2.1.21"/>
    </reaction>
</comment>
<keyword evidence="4 7" id="KW-0732">Signal</keyword>
<proteinExistence type="inferred from homology"/>
<dbReference type="PRINTS" id="PR00133">
    <property type="entry name" value="GLHYDRLASE3"/>
</dbReference>
<dbReference type="Gene3D" id="3.20.20.300">
    <property type="entry name" value="Glycoside hydrolase, family 3, N-terminal domain"/>
    <property type="match status" value="1"/>
</dbReference>
<dbReference type="OrthoDB" id="416222at2759"/>
<dbReference type="PANTHER" id="PTHR30620:SF16">
    <property type="entry name" value="LYSOSOMAL BETA GLUCOSIDASE"/>
    <property type="match status" value="1"/>
</dbReference>
<organism evidence="9 10">
    <name type="scientific">Pythium oligandrum</name>
    <name type="common">Mycoparasitic fungus</name>
    <dbReference type="NCBI Taxonomy" id="41045"/>
    <lineage>
        <taxon>Eukaryota</taxon>
        <taxon>Sar</taxon>
        <taxon>Stramenopiles</taxon>
        <taxon>Oomycota</taxon>
        <taxon>Peronosporomycetes</taxon>
        <taxon>Pythiales</taxon>
        <taxon>Pythiaceae</taxon>
        <taxon>Pythium</taxon>
    </lineage>
</organism>
<dbReference type="InterPro" id="IPR017853">
    <property type="entry name" value="GH"/>
</dbReference>
<dbReference type="Gene3D" id="3.40.50.1700">
    <property type="entry name" value="Glycoside hydrolase family 3 C-terminal domain"/>
    <property type="match status" value="1"/>
</dbReference>
<comment type="caution">
    <text evidence="9">The sequence shown here is derived from an EMBL/GenBank/DDBJ whole genome shotgun (WGS) entry which is preliminary data.</text>
</comment>
<dbReference type="Pfam" id="PF00933">
    <property type="entry name" value="Glyco_hydro_3"/>
    <property type="match status" value="1"/>
</dbReference>
<keyword evidence="10" id="KW-1185">Reference proteome</keyword>
<evidence type="ECO:0000256" key="4">
    <source>
        <dbReference type="ARBA" id="ARBA00022729"/>
    </source>
</evidence>
<dbReference type="SUPFAM" id="SSF51445">
    <property type="entry name" value="(Trans)glycosidases"/>
    <property type="match status" value="1"/>
</dbReference>
<comment type="similarity">
    <text evidence="2">Belongs to the glycosyl hydrolase 3 family.</text>
</comment>
<dbReference type="Proteomes" id="UP000794436">
    <property type="component" value="Unassembled WGS sequence"/>
</dbReference>
<reference evidence="9" key="1">
    <citation type="submission" date="2019-03" db="EMBL/GenBank/DDBJ databases">
        <title>Long read genome sequence of the mycoparasitic Pythium oligandrum ATCC 38472 isolated from sugarbeet rhizosphere.</title>
        <authorList>
            <person name="Gaulin E."/>
        </authorList>
    </citation>
    <scope>NUCLEOTIDE SEQUENCE</scope>
    <source>
        <strain evidence="9">ATCC 38472_TT</strain>
    </source>
</reference>
<dbReference type="FunFam" id="3.20.20.300:FF:000007">
    <property type="entry name" value="Lysosomal beta glucosidase"/>
    <property type="match status" value="1"/>
</dbReference>
<dbReference type="Pfam" id="PF14310">
    <property type="entry name" value="Fn3-like"/>
    <property type="match status" value="1"/>
</dbReference>
<dbReference type="SUPFAM" id="SSF52279">
    <property type="entry name" value="Beta-D-glucan exohydrolase, C-terminal domain"/>
    <property type="match status" value="1"/>
</dbReference>
<protein>
    <recommendedName>
        <fullName evidence="3">beta-glucosidase</fullName>
        <ecNumber evidence="3">3.2.1.21</ecNumber>
    </recommendedName>
</protein>
<feature type="chain" id="PRO_5035444496" description="beta-glucosidase" evidence="7">
    <location>
        <begin position="21"/>
        <end position="847"/>
    </location>
</feature>